<dbReference type="EMBL" id="BMMK01000019">
    <property type="protein sequence ID" value="GGM65503.1"/>
    <property type="molecule type" value="Genomic_DNA"/>
</dbReference>
<keyword evidence="3" id="KW-0963">Cytoplasm</keyword>
<dbReference type="RefSeq" id="WP_189059899.1">
    <property type="nucleotide sequence ID" value="NZ_BMMK01000019.1"/>
</dbReference>
<sequence>MSTPASQWAPIALSTVEFEVCWERLHLGEPPYVLEVPSPGRTHEERQQIVESVLDGLRYRGLADGHWFHPDLVERMELLADCSWAVDARLIADRMIRARGAVAGRRGVLAVIDEETVTLSALPDHLVLGEVVALAGDAPVGRSTSASVRAATLDAAAEVSADARSLAENLIREGERPDDARALAHMLSGVGFRGQFSVVVGNRRGPWVVGFHNTPESRHLQLRRNGWVTIAPVSGQQLVRHVRELLDATPRD</sequence>
<reference evidence="5" key="2">
    <citation type="submission" date="2020-09" db="EMBL/GenBank/DDBJ databases">
        <authorList>
            <person name="Sun Q."/>
            <person name="Zhou Y."/>
        </authorList>
    </citation>
    <scope>NUCLEOTIDE SEQUENCE</scope>
    <source>
        <strain evidence="5">CGMCC 4.5737</strain>
    </source>
</reference>
<reference evidence="5" key="1">
    <citation type="journal article" date="2014" name="Int. J. Syst. Evol. Microbiol.">
        <title>Complete genome sequence of Corynebacterium casei LMG S-19264T (=DSM 44701T), isolated from a smear-ripened cheese.</title>
        <authorList>
            <consortium name="US DOE Joint Genome Institute (JGI-PGF)"/>
            <person name="Walter F."/>
            <person name="Albersmeier A."/>
            <person name="Kalinowski J."/>
            <person name="Ruckert C."/>
        </authorList>
    </citation>
    <scope>NUCLEOTIDE SEQUENCE</scope>
    <source>
        <strain evidence="5">CGMCC 4.5737</strain>
    </source>
</reference>
<keyword evidence="4" id="KW-0143">Chaperone</keyword>
<evidence type="ECO:0000256" key="3">
    <source>
        <dbReference type="ARBA" id="ARBA00022490"/>
    </source>
</evidence>
<organism evidence="5 6">
    <name type="scientific">Longimycelium tulufanense</name>
    <dbReference type="NCBI Taxonomy" id="907463"/>
    <lineage>
        <taxon>Bacteria</taxon>
        <taxon>Bacillati</taxon>
        <taxon>Actinomycetota</taxon>
        <taxon>Actinomycetes</taxon>
        <taxon>Pseudonocardiales</taxon>
        <taxon>Pseudonocardiaceae</taxon>
        <taxon>Longimycelium</taxon>
    </lineage>
</organism>
<accession>A0A8J3CH43</accession>
<comment type="caution">
    <text evidence="5">The sequence shown here is derived from an EMBL/GenBank/DDBJ whole genome shotgun (WGS) entry which is preliminary data.</text>
</comment>
<protein>
    <submittedName>
        <fullName evidence="5">ESX secretion-associated protein EspG</fullName>
    </submittedName>
</protein>
<comment type="subcellular location">
    <subcellularLocation>
        <location evidence="1">Cytoplasm</location>
    </subcellularLocation>
</comment>
<keyword evidence="6" id="KW-1185">Reference proteome</keyword>
<evidence type="ECO:0000256" key="2">
    <source>
        <dbReference type="ARBA" id="ARBA00006411"/>
    </source>
</evidence>
<comment type="similarity">
    <text evidence="2">Belongs to the EspG family.</text>
</comment>
<evidence type="ECO:0000256" key="4">
    <source>
        <dbReference type="ARBA" id="ARBA00023186"/>
    </source>
</evidence>
<dbReference type="InterPro" id="IPR025734">
    <property type="entry name" value="EspG"/>
</dbReference>
<evidence type="ECO:0000313" key="5">
    <source>
        <dbReference type="EMBL" id="GGM65503.1"/>
    </source>
</evidence>
<dbReference type="Pfam" id="PF14011">
    <property type="entry name" value="ESX-1_EspG"/>
    <property type="match status" value="1"/>
</dbReference>
<name>A0A8J3CH43_9PSEU</name>
<dbReference type="AlphaFoldDB" id="A0A8J3CH43"/>
<gene>
    <name evidence="5" type="ORF">GCM10012275_40080</name>
</gene>
<dbReference type="Proteomes" id="UP000637578">
    <property type="component" value="Unassembled WGS sequence"/>
</dbReference>
<proteinExistence type="inferred from homology"/>
<evidence type="ECO:0000256" key="1">
    <source>
        <dbReference type="ARBA" id="ARBA00004496"/>
    </source>
</evidence>
<evidence type="ECO:0000313" key="6">
    <source>
        <dbReference type="Proteomes" id="UP000637578"/>
    </source>
</evidence>